<dbReference type="PANTHER" id="PTHR43178">
    <property type="entry name" value="DIHYDROLIPOAMIDE ACETYLTRANSFERASE COMPONENT OF PYRUVATE DEHYDROGENASE COMPLEX"/>
    <property type="match status" value="1"/>
</dbReference>
<dbReference type="InterPro" id="IPR011053">
    <property type="entry name" value="Single_hybrid_motif"/>
</dbReference>
<dbReference type="InterPro" id="IPR050743">
    <property type="entry name" value="2-oxoacid_DH_E2_comp"/>
</dbReference>
<dbReference type="EMBL" id="PFNG01000146">
    <property type="protein sequence ID" value="PIZ38499.1"/>
    <property type="molecule type" value="Genomic_DNA"/>
</dbReference>
<dbReference type="EC" id="2.3.1.-" evidence="6"/>
<evidence type="ECO:0000256" key="3">
    <source>
        <dbReference type="ARBA" id="ARBA00022679"/>
    </source>
</evidence>
<dbReference type="Proteomes" id="UP000230956">
    <property type="component" value="Unassembled WGS sequence"/>
</dbReference>
<comment type="cofactor">
    <cofactor evidence="1 6">
        <name>(R)-lipoate</name>
        <dbReference type="ChEBI" id="CHEBI:83088"/>
    </cofactor>
</comment>
<keyword evidence="5 6" id="KW-0012">Acyltransferase</keyword>
<keyword evidence="4 6" id="KW-0450">Lipoyl</keyword>
<reference evidence="10" key="1">
    <citation type="submission" date="2017-09" db="EMBL/GenBank/DDBJ databases">
        <title>Depth-based differentiation of microbial function through sediment-hosted aquifers and enrichment of novel symbionts in the deep terrestrial subsurface.</title>
        <authorList>
            <person name="Probst A.J."/>
            <person name="Ladd B."/>
            <person name="Jarett J.K."/>
            <person name="Geller-Mcgrath D.E."/>
            <person name="Sieber C.M.K."/>
            <person name="Emerson J.B."/>
            <person name="Anantharaman K."/>
            <person name="Thomas B.C."/>
            <person name="Malmstrom R."/>
            <person name="Stieglmeier M."/>
            <person name="Klingl A."/>
            <person name="Woyke T."/>
            <person name="Ryan C.M."/>
            <person name="Banfield J.F."/>
        </authorList>
    </citation>
    <scope>NUCLEOTIDE SEQUENCE [LARGE SCALE GENOMIC DNA]</scope>
</reference>
<feature type="domain" description="Peripheral subunit-binding (PSBD)" evidence="8">
    <location>
        <begin position="91"/>
        <end position="128"/>
    </location>
</feature>
<name>A0A2M7T7R6_9ACTN</name>
<gene>
    <name evidence="9" type="ORF">COY37_06110</name>
</gene>
<dbReference type="RefSeq" id="WP_286678155.1">
    <property type="nucleotide sequence ID" value="NZ_MNXI01000064.1"/>
</dbReference>
<dbReference type="Gene3D" id="2.40.50.100">
    <property type="match status" value="1"/>
</dbReference>
<dbReference type="InterPro" id="IPR004167">
    <property type="entry name" value="PSBD"/>
</dbReference>
<dbReference type="Pfam" id="PF02817">
    <property type="entry name" value="E3_binding"/>
    <property type="match status" value="1"/>
</dbReference>
<dbReference type="InterPro" id="IPR036625">
    <property type="entry name" value="E3-bd_dom_sf"/>
</dbReference>
<comment type="caution">
    <text evidence="9">The sequence shown here is derived from an EMBL/GenBank/DDBJ whole genome shotgun (WGS) entry which is preliminary data.</text>
</comment>
<dbReference type="SUPFAM" id="SSF52777">
    <property type="entry name" value="CoA-dependent acyltransferases"/>
    <property type="match status" value="1"/>
</dbReference>
<dbReference type="InterPro" id="IPR000089">
    <property type="entry name" value="Biotin_lipoyl"/>
</dbReference>
<organism evidence="9 10">
    <name type="scientific">Candidatus Aquicultor secundus</name>
    <dbReference type="NCBI Taxonomy" id="1973895"/>
    <lineage>
        <taxon>Bacteria</taxon>
        <taxon>Bacillati</taxon>
        <taxon>Actinomycetota</taxon>
        <taxon>Candidatus Aquicultoria</taxon>
        <taxon>Candidatus Aquicultorales</taxon>
        <taxon>Candidatus Aquicultoraceae</taxon>
        <taxon>Candidatus Aquicultor</taxon>
    </lineage>
</organism>
<dbReference type="Gene3D" id="4.10.320.10">
    <property type="entry name" value="E3-binding domain"/>
    <property type="match status" value="1"/>
</dbReference>
<protein>
    <recommendedName>
        <fullName evidence="6">Dihydrolipoamide acetyltransferase component of pyruvate dehydrogenase complex</fullName>
        <ecNumber evidence="6">2.3.1.-</ecNumber>
    </recommendedName>
</protein>
<dbReference type="SUPFAM" id="SSF51230">
    <property type="entry name" value="Single hybrid motif"/>
    <property type="match status" value="1"/>
</dbReference>
<dbReference type="InterPro" id="IPR023213">
    <property type="entry name" value="CAT-like_dom_sf"/>
</dbReference>
<accession>A0A2M7T7R6</accession>
<evidence type="ECO:0000313" key="9">
    <source>
        <dbReference type="EMBL" id="PIZ38499.1"/>
    </source>
</evidence>
<dbReference type="PROSITE" id="PS50968">
    <property type="entry name" value="BIOTINYL_LIPOYL"/>
    <property type="match status" value="1"/>
</dbReference>
<dbReference type="SUPFAM" id="SSF47005">
    <property type="entry name" value="Peripheral subunit-binding domain of 2-oxo acid dehydrogenase complex"/>
    <property type="match status" value="1"/>
</dbReference>
<sequence>MTVALTMPRLGETVTEGTILKWLKNEGDFVDKDENIVEISTAKVETEIPSPVSGRVAKIVAPEDETVPVGAELALIDETTTETGPAPAVGFVSPIVRKLAREHNVDLSQVTGTGSGGRITKQDVQRYLDMQKAAAPGAPKPPMAQAPPISLAPMPSAEVPLGERIVPMNILRREIAQHMVRSRHTSAHVTGIVEVDMTNVVKQRDKIKEAFKKREGFSLTFLPFVAKATVDALIHFPMVNARIIDEHNMALHDYVNLGIAVSVENGLIVPVIKHAEEMNLLGLAHHIHELAEKTRAGKLTLDEVTGSTFTITNPGSFGSLIQTPIINQPNVAILSLEGIQKRPIVIDEAIAIRSMVYMPLSYDHRLIDGAMATQFLNRIKEDLETWDFSPDLASVL</sequence>
<dbReference type="Pfam" id="PF00198">
    <property type="entry name" value="2-oxoacid_dh"/>
    <property type="match status" value="1"/>
</dbReference>
<keyword evidence="3 6" id="KW-0808">Transferase</keyword>
<dbReference type="PROSITE" id="PS51826">
    <property type="entry name" value="PSBD"/>
    <property type="match status" value="1"/>
</dbReference>
<dbReference type="GO" id="GO:0005737">
    <property type="term" value="C:cytoplasm"/>
    <property type="evidence" value="ECO:0007669"/>
    <property type="project" value="TreeGrafter"/>
</dbReference>
<evidence type="ECO:0000259" key="7">
    <source>
        <dbReference type="PROSITE" id="PS50968"/>
    </source>
</evidence>
<dbReference type="InterPro" id="IPR001078">
    <property type="entry name" value="2-oxoacid_DH_actylTfrase"/>
</dbReference>
<evidence type="ECO:0000259" key="8">
    <source>
        <dbReference type="PROSITE" id="PS51826"/>
    </source>
</evidence>
<comment type="similarity">
    <text evidence="2 6">Belongs to the 2-oxoacid dehydrogenase family.</text>
</comment>
<dbReference type="PANTHER" id="PTHR43178:SF5">
    <property type="entry name" value="LIPOAMIDE ACYLTRANSFERASE COMPONENT OF BRANCHED-CHAIN ALPHA-KETO ACID DEHYDROGENASE COMPLEX, MITOCHONDRIAL"/>
    <property type="match status" value="1"/>
</dbReference>
<evidence type="ECO:0000256" key="2">
    <source>
        <dbReference type="ARBA" id="ARBA00007317"/>
    </source>
</evidence>
<dbReference type="GO" id="GO:0016407">
    <property type="term" value="F:acetyltransferase activity"/>
    <property type="evidence" value="ECO:0007669"/>
    <property type="project" value="TreeGrafter"/>
</dbReference>
<evidence type="ECO:0000256" key="1">
    <source>
        <dbReference type="ARBA" id="ARBA00001938"/>
    </source>
</evidence>
<dbReference type="CDD" id="cd06849">
    <property type="entry name" value="lipoyl_domain"/>
    <property type="match status" value="1"/>
</dbReference>
<evidence type="ECO:0000256" key="4">
    <source>
        <dbReference type="ARBA" id="ARBA00022823"/>
    </source>
</evidence>
<evidence type="ECO:0000313" key="10">
    <source>
        <dbReference type="Proteomes" id="UP000230956"/>
    </source>
</evidence>
<dbReference type="FunFam" id="3.30.559.10:FF:000007">
    <property type="entry name" value="Dihydrolipoamide acetyltransferase component of pyruvate dehydrogenase complex"/>
    <property type="match status" value="1"/>
</dbReference>
<dbReference type="AlphaFoldDB" id="A0A2M7T7R6"/>
<evidence type="ECO:0000256" key="5">
    <source>
        <dbReference type="ARBA" id="ARBA00023315"/>
    </source>
</evidence>
<feature type="domain" description="Lipoyl-binding" evidence="7">
    <location>
        <begin position="2"/>
        <end position="77"/>
    </location>
</feature>
<evidence type="ECO:0000256" key="6">
    <source>
        <dbReference type="RuleBase" id="RU003423"/>
    </source>
</evidence>
<dbReference type="Pfam" id="PF00364">
    <property type="entry name" value="Biotin_lipoyl"/>
    <property type="match status" value="1"/>
</dbReference>
<dbReference type="Gene3D" id="3.30.559.10">
    <property type="entry name" value="Chloramphenicol acetyltransferase-like domain"/>
    <property type="match status" value="1"/>
</dbReference>
<dbReference type="GO" id="GO:0031405">
    <property type="term" value="F:lipoic acid binding"/>
    <property type="evidence" value="ECO:0007669"/>
    <property type="project" value="TreeGrafter"/>
</dbReference>
<proteinExistence type="inferred from homology"/>